<dbReference type="RefSeq" id="WP_169590117.1">
    <property type="nucleotide sequence ID" value="NZ_VCQU01000007.1"/>
</dbReference>
<gene>
    <name evidence="1" type="ORF">FGL95_20010</name>
</gene>
<evidence type="ECO:0000313" key="1">
    <source>
        <dbReference type="EMBL" id="NMN97326.1"/>
    </source>
</evidence>
<evidence type="ECO:0000313" key="2">
    <source>
        <dbReference type="Proteomes" id="UP000535543"/>
    </source>
</evidence>
<dbReference type="InterPro" id="IPR046198">
    <property type="entry name" value="DUF6230"/>
</dbReference>
<proteinExistence type="predicted"/>
<dbReference type="EMBL" id="VCQU01000007">
    <property type="protein sequence ID" value="NMN97326.1"/>
    <property type="molecule type" value="Genomic_DNA"/>
</dbReference>
<reference evidence="1 2" key="1">
    <citation type="submission" date="2019-05" db="EMBL/GenBank/DDBJ databases">
        <authorList>
            <person name="Lee S.D."/>
        </authorList>
    </citation>
    <scope>NUCLEOTIDE SEQUENCE [LARGE SCALE GENOMIC DNA]</scope>
    <source>
        <strain evidence="1 2">YC2-7</strain>
    </source>
</reference>
<sequence>MIDETADPGVSTKVVEETQPPLVRRWVSSAQDAASKYVAASRQTTTKSIKTWNSTVLDAADGDAQVGTRWGRGASIIVPSFLAIGGMAAAIGNGALAANFNLANQPISLHINSVAADGLGIVMASANVKNEDGSLNPTALLHAAIGNGQIDGVCIIAKQAILGATYSVVLSVPPGLDQLATGANVQFDVTDLVAHDVKISNAFIGKSADDLEVSGQNLGGQPGGFGFDAGNGTAVLNDVSGTALGASILGSLEAPVFNASIKPGEVENC</sequence>
<comment type="caution">
    <text evidence="1">The sequence shown here is derived from an EMBL/GenBank/DDBJ whole genome shotgun (WGS) entry which is preliminary data.</text>
</comment>
<name>A0A848KHS0_9NOCA</name>
<reference evidence="1 2" key="2">
    <citation type="submission" date="2020-06" db="EMBL/GenBank/DDBJ databases">
        <title>Antribacter stalactiti gen. nov., sp. nov., a new member of the family Nacardiaceae isolated from a cave.</title>
        <authorList>
            <person name="Kim I.S."/>
        </authorList>
    </citation>
    <scope>NUCLEOTIDE SEQUENCE [LARGE SCALE GENOMIC DNA]</scope>
    <source>
        <strain evidence="1 2">YC2-7</strain>
    </source>
</reference>
<dbReference type="AlphaFoldDB" id="A0A848KHS0"/>
<dbReference type="Pfam" id="PF19741">
    <property type="entry name" value="DUF6230"/>
    <property type="match status" value="1"/>
</dbReference>
<evidence type="ECO:0008006" key="3">
    <source>
        <dbReference type="Google" id="ProtNLM"/>
    </source>
</evidence>
<keyword evidence="2" id="KW-1185">Reference proteome</keyword>
<accession>A0A848KHS0</accession>
<protein>
    <recommendedName>
        <fullName evidence="3">Cholesterol esterase</fullName>
    </recommendedName>
</protein>
<organism evidence="1 2">
    <name type="scientific">Antrihabitans stalactiti</name>
    <dbReference type="NCBI Taxonomy" id="2584121"/>
    <lineage>
        <taxon>Bacteria</taxon>
        <taxon>Bacillati</taxon>
        <taxon>Actinomycetota</taxon>
        <taxon>Actinomycetes</taxon>
        <taxon>Mycobacteriales</taxon>
        <taxon>Nocardiaceae</taxon>
        <taxon>Antrihabitans</taxon>
    </lineage>
</organism>
<dbReference type="Proteomes" id="UP000535543">
    <property type="component" value="Unassembled WGS sequence"/>
</dbReference>